<dbReference type="EMBL" id="AMZH03000404">
    <property type="protein sequence ID" value="RRT83943.1"/>
    <property type="molecule type" value="Genomic_DNA"/>
</dbReference>
<evidence type="ECO:0000313" key="1">
    <source>
        <dbReference type="EMBL" id="RRT83943.1"/>
    </source>
</evidence>
<gene>
    <name evidence="1" type="ORF">B296_00004304</name>
</gene>
<comment type="caution">
    <text evidence="1">The sequence shown here is derived from an EMBL/GenBank/DDBJ whole genome shotgun (WGS) entry which is preliminary data.</text>
</comment>
<evidence type="ECO:0000313" key="2">
    <source>
        <dbReference type="Proteomes" id="UP000287651"/>
    </source>
</evidence>
<sequence>MRSINGRRCFEQSGSALRMHGPTNMVSYLATTLLAFSDGCLPCGTVLYGPERREHYLLPCTSPRCHAIVRALCRPQGSMLALTWVLTVVVGVPPEYALSDVKEVGRRNPLAVAFGRVTKVSGSSSPSLWLPPPILASLVPPLKRLYAYSCMLRRTMMLNWLSNFWTINQTRVPEMGWSASQFTLRPLNTSPYAHD</sequence>
<reference evidence="1 2" key="1">
    <citation type="journal article" date="2014" name="Agronomy (Basel)">
        <title>A Draft Genome Sequence for Ensete ventricosum, the Drought-Tolerant Tree Against Hunger.</title>
        <authorList>
            <person name="Harrison J."/>
            <person name="Moore K.A."/>
            <person name="Paszkiewicz K."/>
            <person name="Jones T."/>
            <person name="Grant M."/>
            <person name="Ambacheew D."/>
            <person name="Muzemil S."/>
            <person name="Studholme D.J."/>
        </authorList>
    </citation>
    <scope>NUCLEOTIDE SEQUENCE [LARGE SCALE GENOMIC DNA]</scope>
</reference>
<protein>
    <submittedName>
        <fullName evidence="1">Uncharacterized protein</fullName>
    </submittedName>
</protein>
<name>A0A427B655_ENSVE</name>
<dbReference type="AlphaFoldDB" id="A0A427B655"/>
<organism evidence="1 2">
    <name type="scientific">Ensete ventricosum</name>
    <name type="common">Abyssinian banana</name>
    <name type="synonym">Musa ensete</name>
    <dbReference type="NCBI Taxonomy" id="4639"/>
    <lineage>
        <taxon>Eukaryota</taxon>
        <taxon>Viridiplantae</taxon>
        <taxon>Streptophyta</taxon>
        <taxon>Embryophyta</taxon>
        <taxon>Tracheophyta</taxon>
        <taxon>Spermatophyta</taxon>
        <taxon>Magnoliopsida</taxon>
        <taxon>Liliopsida</taxon>
        <taxon>Zingiberales</taxon>
        <taxon>Musaceae</taxon>
        <taxon>Ensete</taxon>
    </lineage>
</organism>
<dbReference type="Proteomes" id="UP000287651">
    <property type="component" value="Unassembled WGS sequence"/>
</dbReference>
<accession>A0A427B655</accession>
<proteinExistence type="predicted"/>